<dbReference type="InterPro" id="IPR051916">
    <property type="entry name" value="GPI-anchor_lipid_remodeler"/>
</dbReference>
<keyword evidence="2" id="KW-0540">Nuclease</keyword>
<dbReference type="GO" id="GO:0004519">
    <property type="term" value="F:endonuclease activity"/>
    <property type="evidence" value="ECO:0007669"/>
    <property type="project" value="UniProtKB-KW"/>
</dbReference>
<gene>
    <name evidence="2" type="ORF">QR721_12760</name>
</gene>
<reference evidence="2" key="1">
    <citation type="submission" date="2023-06" db="EMBL/GenBank/DDBJ databases">
        <title>A Treasure from Seagulls: Isolation and Description of Aciduricobacillus qingdaonensis gen. nov., sp. nov., a Rare Obligately Uric Acid-utilizing Member in the Family Bacillaceae.</title>
        <authorList>
            <person name="Liu W."/>
            <person name="Wang B."/>
        </authorList>
    </citation>
    <scope>NUCLEOTIDE SEQUENCE</scope>
    <source>
        <strain evidence="2">44XB</strain>
    </source>
</reference>
<dbReference type="SUPFAM" id="SSF56219">
    <property type="entry name" value="DNase I-like"/>
    <property type="match status" value="1"/>
</dbReference>
<evidence type="ECO:0000313" key="2">
    <source>
        <dbReference type="EMBL" id="WLV24496.1"/>
    </source>
</evidence>
<protein>
    <submittedName>
        <fullName evidence="2">Endonuclease/exonuclease/phosphatase family protein</fullName>
    </submittedName>
</protein>
<evidence type="ECO:0000259" key="1">
    <source>
        <dbReference type="Pfam" id="PF03372"/>
    </source>
</evidence>
<dbReference type="EMBL" id="CP129113">
    <property type="protein sequence ID" value="WLV24496.1"/>
    <property type="molecule type" value="Genomic_DNA"/>
</dbReference>
<keyword evidence="2" id="KW-0378">Hydrolase</keyword>
<organism evidence="2 3">
    <name type="scientific">Aciduricibacillus chroicocephali</name>
    <dbReference type="NCBI Taxonomy" id="3054939"/>
    <lineage>
        <taxon>Bacteria</taxon>
        <taxon>Bacillati</taxon>
        <taxon>Bacillota</taxon>
        <taxon>Bacilli</taxon>
        <taxon>Bacillales</taxon>
        <taxon>Bacillaceae</taxon>
        <taxon>Aciduricibacillus</taxon>
    </lineage>
</organism>
<keyword evidence="3" id="KW-1185">Reference proteome</keyword>
<dbReference type="InterPro" id="IPR005135">
    <property type="entry name" value="Endo/exonuclease/phosphatase"/>
</dbReference>
<dbReference type="PANTHER" id="PTHR14859:SF1">
    <property type="entry name" value="PGAP2-INTERACTING PROTEIN"/>
    <property type="match status" value="1"/>
</dbReference>
<keyword evidence="2" id="KW-0255">Endonuclease</keyword>
<dbReference type="InterPro" id="IPR036691">
    <property type="entry name" value="Endo/exonu/phosph_ase_sf"/>
</dbReference>
<sequence length="283" mass="31932">MNEKESACLLKPEMLMNRTDRKLTQTMNIQFLSYNIQHGVGIDGRLDLGRIGDIIRQSDADIVALQEVDNHFGARSNYENQAKLLSENLGFHYVYGPSIDLAPAPGQLENQQYGTAILSRQPIVSSHLLSLSSDPEEQRTMLHAVININGAQLNVYNIHLGLDSISRMVQVAEVMDYMEQQEGLHVLLGDSNAPPEEKEMRELMLQANLTDAFKDDQASATYPAWEPEKRIDYILFSSMFNLIDQTVIHTDASDHFPIKAGVSINLHDLYKQTEQSYKEILPT</sequence>
<dbReference type="Proteomes" id="UP001180087">
    <property type="component" value="Chromosome"/>
</dbReference>
<proteinExistence type="predicted"/>
<dbReference type="PANTHER" id="PTHR14859">
    <property type="entry name" value="CALCOFLUOR WHITE HYPERSENSITIVE PROTEIN PRECURSOR"/>
    <property type="match status" value="1"/>
</dbReference>
<name>A0ABY9KUS3_9BACI</name>
<dbReference type="Gene3D" id="3.60.10.10">
    <property type="entry name" value="Endonuclease/exonuclease/phosphatase"/>
    <property type="match status" value="1"/>
</dbReference>
<accession>A0ABY9KUS3</accession>
<feature type="domain" description="Endonuclease/exonuclease/phosphatase" evidence="1">
    <location>
        <begin position="32"/>
        <end position="255"/>
    </location>
</feature>
<evidence type="ECO:0000313" key="3">
    <source>
        <dbReference type="Proteomes" id="UP001180087"/>
    </source>
</evidence>
<dbReference type="Pfam" id="PF03372">
    <property type="entry name" value="Exo_endo_phos"/>
    <property type="match status" value="1"/>
</dbReference>
<dbReference type="RefSeq" id="WP_348027584.1">
    <property type="nucleotide sequence ID" value="NZ_CP129113.1"/>
</dbReference>